<evidence type="ECO:0000313" key="3">
    <source>
        <dbReference type="EMBL" id="GCE31839.1"/>
    </source>
</evidence>
<organism evidence="3 4">
    <name type="scientific">Dictyobacter alpinus</name>
    <dbReference type="NCBI Taxonomy" id="2014873"/>
    <lineage>
        <taxon>Bacteria</taxon>
        <taxon>Bacillati</taxon>
        <taxon>Chloroflexota</taxon>
        <taxon>Ktedonobacteria</taxon>
        <taxon>Ktedonobacterales</taxon>
        <taxon>Dictyobacteraceae</taxon>
        <taxon>Dictyobacter</taxon>
    </lineage>
</organism>
<dbReference type="PANTHER" id="PTHR43477">
    <property type="entry name" value="DIHYDROANTICAPSIN 7-DEHYDROGENASE"/>
    <property type="match status" value="1"/>
</dbReference>
<dbReference type="PANTHER" id="PTHR43477:SF1">
    <property type="entry name" value="DIHYDROANTICAPSIN 7-DEHYDROGENASE"/>
    <property type="match status" value="1"/>
</dbReference>
<evidence type="ECO:0000313" key="4">
    <source>
        <dbReference type="Proteomes" id="UP000287171"/>
    </source>
</evidence>
<dbReference type="Gene3D" id="3.40.50.720">
    <property type="entry name" value="NAD(P)-binding Rossmann-like Domain"/>
    <property type="match status" value="1"/>
</dbReference>
<keyword evidence="4" id="KW-1185">Reference proteome</keyword>
<name>A0A402BKH3_9CHLR</name>
<dbReference type="InterPro" id="IPR036291">
    <property type="entry name" value="NAD(P)-bd_dom_sf"/>
</dbReference>
<sequence>MIKQQHGRVVIISSIAGLRGVKDQSLYGATKAAQDQLARAWVVEYARYGINFNTVAPGMIETPMTEQLTSNPQLVTATKAATPDGRLGTPDDVANVVLFLADDHSLHIQGNTIVVDGGWITQPGGWI</sequence>
<dbReference type="InterPro" id="IPR002347">
    <property type="entry name" value="SDR_fam"/>
</dbReference>
<dbReference type="InterPro" id="IPR051122">
    <property type="entry name" value="SDR_DHRS6-like"/>
</dbReference>
<comment type="similarity">
    <text evidence="1">Belongs to the short-chain dehydrogenases/reductases (SDR) family.</text>
</comment>
<protein>
    <submittedName>
        <fullName evidence="3">Uncharacterized protein</fullName>
    </submittedName>
</protein>
<dbReference type="OrthoDB" id="9779552at2"/>
<dbReference type="CDD" id="cd05233">
    <property type="entry name" value="SDR_c"/>
    <property type="match status" value="1"/>
</dbReference>
<evidence type="ECO:0000256" key="2">
    <source>
        <dbReference type="ARBA" id="ARBA00023002"/>
    </source>
</evidence>
<accession>A0A402BKH3</accession>
<reference evidence="4" key="1">
    <citation type="submission" date="2018-12" db="EMBL/GenBank/DDBJ databases">
        <title>Tengunoibacter tsumagoiensis gen. nov., sp. nov., Dictyobacter kobayashii sp. nov., D. alpinus sp. nov., and D. joshuensis sp. nov. and description of Dictyobacteraceae fam. nov. within the order Ktedonobacterales isolated from Tengu-no-mugimeshi.</title>
        <authorList>
            <person name="Wang C.M."/>
            <person name="Zheng Y."/>
            <person name="Sakai Y."/>
            <person name="Toyoda A."/>
            <person name="Minakuchi Y."/>
            <person name="Abe K."/>
            <person name="Yokota A."/>
            <person name="Yabe S."/>
        </authorList>
    </citation>
    <scope>NUCLEOTIDE SEQUENCE [LARGE SCALE GENOMIC DNA]</scope>
    <source>
        <strain evidence="4">Uno16</strain>
    </source>
</reference>
<gene>
    <name evidence="3" type="ORF">KDA_73230</name>
</gene>
<dbReference type="PRINTS" id="PR00081">
    <property type="entry name" value="GDHRDH"/>
</dbReference>
<dbReference type="Proteomes" id="UP000287171">
    <property type="component" value="Unassembled WGS sequence"/>
</dbReference>
<dbReference type="EMBL" id="BIFT01000002">
    <property type="protein sequence ID" value="GCE31839.1"/>
    <property type="molecule type" value="Genomic_DNA"/>
</dbReference>
<comment type="caution">
    <text evidence="3">The sequence shown here is derived from an EMBL/GenBank/DDBJ whole genome shotgun (WGS) entry which is preliminary data.</text>
</comment>
<dbReference type="GO" id="GO:0016491">
    <property type="term" value="F:oxidoreductase activity"/>
    <property type="evidence" value="ECO:0007669"/>
    <property type="project" value="UniProtKB-KW"/>
</dbReference>
<proteinExistence type="inferred from homology"/>
<dbReference type="AlphaFoldDB" id="A0A402BKH3"/>
<evidence type="ECO:0000256" key="1">
    <source>
        <dbReference type="ARBA" id="ARBA00006484"/>
    </source>
</evidence>
<keyword evidence="2" id="KW-0560">Oxidoreductase</keyword>
<dbReference type="SUPFAM" id="SSF51735">
    <property type="entry name" value="NAD(P)-binding Rossmann-fold domains"/>
    <property type="match status" value="1"/>
</dbReference>
<dbReference type="Pfam" id="PF13561">
    <property type="entry name" value="adh_short_C2"/>
    <property type="match status" value="1"/>
</dbReference>